<comment type="caution">
    <text evidence="4">The sequence shown here is derived from an EMBL/GenBank/DDBJ whole genome shotgun (WGS) entry which is preliminary data.</text>
</comment>
<dbReference type="InterPro" id="IPR049041">
    <property type="entry name" value="RalBP1-like_Ral-bd"/>
</dbReference>
<dbReference type="Gene3D" id="1.10.555.10">
    <property type="entry name" value="Rho GTPase activation protein"/>
    <property type="match status" value="1"/>
</dbReference>
<feature type="compositionally biased region" description="Acidic residues" evidence="2">
    <location>
        <begin position="1"/>
        <end position="12"/>
    </location>
</feature>
<gene>
    <name evidence="4" type="ORF">RRG08_052482</name>
</gene>
<feature type="compositionally biased region" description="Basic and acidic residues" evidence="2">
    <location>
        <begin position="397"/>
        <end position="408"/>
    </location>
</feature>
<dbReference type="Gene3D" id="1.20.58.90">
    <property type="match status" value="1"/>
</dbReference>
<feature type="compositionally biased region" description="Basic and acidic residues" evidence="2">
    <location>
        <begin position="520"/>
        <end position="568"/>
    </location>
</feature>
<feature type="compositionally biased region" description="Basic and acidic residues" evidence="2">
    <location>
        <begin position="759"/>
        <end position="775"/>
    </location>
</feature>
<dbReference type="GO" id="GO:0007264">
    <property type="term" value="P:small GTPase-mediated signal transduction"/>
    <property type="evidence" value="ECO:0007669"/>
    <property type="project" value="InterPro"/>
</dbReference>
<protein>
    <recommendedName>
        <fullName evidence="3">Rho-GAP domain-containing protein</fullName>
    </recommendedName>
</protein>
<proteinExistence type="predicted"/>
<dbReference type="GO" id="GO:0005096">
    <property type="term" value="F:GTPase activator activity"/>
    <property type="evidence" value="ECO:0007669"/>
    <property type="project" value="UniProtKB-KW"/>
</dbReference>
<feature type="compositionally biased region" description="Basic and acidic residues" evidence="2">
    <location>
        <begin position="579"/>
        <end position="591"/>
    </location>
</feature>
<dbReference type="FunFam" id="1.10.555.10:FF:000027">
    <property type="entry name" value="RalA-binding protein 1"/>
    <property type="match status" value="1"/>
</dbReference>
<feature type="region of interest" description="Disordered" evidence="2">
    <location>
        <begin position="650"/>
        <end position="788"/>
    </location>
</feature>
<sequence length="927" mass="104776">MSFESQDIDAGDDDRKRDSSRKRDGKREKREKGYQMFEAEDSDDEPLALAEDLKSPSKQKKERGKPTFKFPVRKEKTKEKEDKKDKEAKAEEKEKKKEEKEKKKHKKDKKKSKHGHQDSTPTIVAPSITENPIFGVPLAVAVERNRSHDGIELPALVRECIDYIEEFGLSCEGIYRMSGVKSKVQHLKDCYNRQEPVHLLDHEPNVVASLLKLFLRELPEPVLTTALMPKFEEASTIKNKQKKVEAFIRVIADLPTCNRLLLSWMIVHMTHVIELAKENKMSLQNVSIVLSPTMQISHRVLNVLFSNVSELFSDVQLRRYVPPLKPAHSKWCLDLPDNLTALEEELAKQESLLNQLHAELHSGKEDPDTSEQLWEVQRVVTQLKRKIKMGKKNVELAERRRSNMDAKHSSTSSLPSLSAPEELQLDLRPAPAAEATTITTTVEVENQATENDEVQRPSQDVDQMKNSEKTIVGSKENVGDATKEVVEKAVGQTTTVVGDGDKKDSIKPDTEVDSQTKTVSDPEKESHESQSVDEASKPDPHEHSVESEKLKISTKPAEVEKIDVDKNSAEAVDNSANVAKEEEANKAEDATQPKQTEMQADVEIRETSGKDSILAKSSRDSVESKESEGEKTIQKDEVKYVQEEKVAIVEEGPQVIQGPPVPASAINAQSQEQQKDSLDPTVSDKKDMKKTVKFAEEKEPAPEKVEEPEAKKTPHAPSSAQEPVAKEPSLPQQKPKPKKYEYRKAPNPPFVSTSLLKPMKAEPPKPRPVMEKSVEEESPQQETERWRELEEELLGRGDEGEVERLLEEEYALKLEEEELLAIADELRQKIATEKSEMERLSQEIQELQYLRQDSDLEDLSSASSSSSDSEDEEDLQDLLSQLILDNEALEMKSADLCQKIHEERMICLSVKLQIRLLQQKQLESSNS</sequence>
<feature type="compositionally biased region" description="Basic and acidic residues" evidence="2">
    <location>
        <begin position="477"/>
        <end position="487"/>
    </location>
</feature>
<reference evidence="4" key="1">
    <citation type="journal article" date="2023" name="G3 (Bethesda)">
        <title>A reference genome for the long-term kleptoplast-retaining sea slug Elysia crispata morphotype clarki.</title>
        <authorList>
            <person name="Eastman K.E."/>
            <person name="Pendleton A.L."/>
            <person name="Shaikh M.A."/>
            <person name="Suttiyut T."/>
            <person name="Ogas R."/>
            <person name="Tomko P."/>
            <person name="Gavelis G."/>
            <person name="Widhalm J.R."/>
            <person name="Wisecaver J.H."/>
        </authorList>
    </citation>
    <scope>NUCLEOTIDE SEQUENCE</scope>
    <source>
        <strain evidence="4">ECLA1</strain>
    </source>
</reference>
<feature type="region of interest" description="Disordered" evidence="2">
    <location>
        <begin position="397"/>
        <end position="419"/>
    </location>
</feature>
<dbReference type="Pfam" id="PF20924">
    <property type="entry name" value="RLIP76_Ral-bd"/>
    <property type="match status" value="1"/>
</dbReference>
<dbReference type="EMBL" id="JAWDGP010000740">
    <property type="protein sequence ID" value="KAK3797883.1"/>
    <property type="molecule type" value="Genomic_DNA"/>
</dbReference>
<feature type="compositionally biased region" description="Basic and acidic residues" evidence="2">
    <location>
        <begin position="72"/>
        <end position="101"/>
    </location>
</feature>
<evidence type="ECO:0000313" key="4">
    <source>
        <dbReference type="EMBL" id="KAK3797883.1"/>
    </source>
</evidence>
<feature type="compositionally biased region" description="Basic and acidic residues" evidence="2">
    <location>
        <begin position="673"/>
        <end position="712"/>
    </location>
</feature>
<dbReference type="PANTHER" id="PTHR12783:SF5">
    <property type="entry name" value="RALA-BINDING PROTEIN 1"/>
    <property type="match status" value="1"/>
</dbReference>
<evidence type="ECO:0000313" key="5">
    <source>
        <dbReference type="Proteomes" id="UP001283361"/>
    </source>
</evidence>
<dbReference type="InterPro" id="IPR000198">
    <property type="entry name" value="RhoGAP_dom"/>
</dbReference>
<feature type="compositionally biased region" description="Basic and acidic residues" evidence="2">
    <location>
        <begin position="617"/>
        <end position="637"/>
    </location>
</feature>
<feature type="compositionally biased region" description="Low complexity" evidence="2">
    <location>
        <begin position="409"/>
        <end position="419"/>
    </location>
</feature>
<dbReference type="Proteomes" id="UP001283361">
    <property type="component" value="Unassembled WGS sequence"/>
</dbReference>
<evidence type="ECO:0000259" key="3">
    <source>
        <dbReference type="PROSITE" id="PS50238"/>
    </source>
</evidence>
<feature type="region of interest" description="Disordered" evidence="2">
    <location>
        <begin position="1"/>
        <end position="124"/>
    </location>
</feature>
<organism evidence="4 5">
    <name type="scientific">Elysia crispata</name>
    <name type="common">lettuce slug</name>
    <dbReference type="NCBI Taxonomy" id="231223"/>
    <lineage>
        <taxon>Eukaryota</taxon>
        <taxon>Metazoa</taxon>
        <taxon>Spiralia</taxon>
        <taxon>Lophotrochozoa</taxon>
        <taxon>Mollusca</taxon>
        <taxon>Gastropoda</taxon>
        <taxon>Heterobranchia</taxon>
        <taxon>Euthyneura</taxon>
        <taxon>Panpulmonata</taxon>
        <taxon>Sacoglossa</taxon>
        <taxon>Placobranchoidea</taxon>
        <taxon>Plakobranchidae</taxon>
        <taxon>Elysia</taxon>
    </lineage>
</organism>
<dbReference type="PROSITE" id="PS50238">
    <property type="entry name" value="RHOGAP"/>
    <property type="match status" value="1"/>
</dbReference>
<evidence type="ECO:0000256" key="1">
    <source>
        <dbReference type="ARBA" id="ARBA00022468"/>
    </source>
</evidence>
<keyword evidence="1" id="KW-0343">GTPase activation</keyword>
<dbReference type="SMART" id="SM00324">
    <property type="entry name" value="RhoGAP"/>
    <property type="match status" value="1"/>
</dbReference>
<dbReference type="InterPro" id="IPR008936">
    <property type="entry name" value="Rho_GTPase_activation_prot"/>
</dbReference>
<feature type="compositionally biased region" description="Basic and acidic residues" evidence="2">
    <location>
        <begin position="499"/>
        <end position="510"/>
    </location>
</feature>
<feature type="region of interest" description="Disordered" evidence="2">
    <location>
        <begin position="851"/>
        <end position="875"/>
    </location>
</feature>
<feature type="compositionally biased region" description="Basic residues" evidence="2">
    <location>
        <begin position="102"/>
        <end position="114"/>
    </location>
</feature>
<keyword evidence="5" id="KW-1185">Reference proteome</keyword>
<dbReference type="PANTHER" id="PTHR12783">
    <property type="entry name" value="RALA BINDING PROTEIN 1 RALBP1"/>
    <property type="match status" value="1"/>
</dbReference>
<name>A0AAE1B1K5_9GAST</name>
<dbReference type="SUPFAM" id="SSF48350">
    <property type="entry name" value="GTPase activation domain, GAP"/>
    <property type="match status" value="1"/>
</dbReference>
<feature type="compositionally biased region" description="Basic and acidic residues" evidence="2">
    <location>
        <begin position="13"/>
        <end position="33"/>
    </location>
</feature>
<evidence type="ECO:0000256" key="2">
    <source>
        <dbReference type="SAM" id="MobiDB-lite"/>
    </source>
</evidence>
<feature type="domain" description="Rho-GAP" evidence="3">
    <location>
        <begin position="136"/>
        <end position="320"/>
    </location>
</feature>
<dbReference type="AlphaFoldDB" id="A0AAE1B1K5"/>
<feature type="region of interest" description="Disordered" evidence="2">
    <location>
        <begin position="444"/>
        <end position="637"/>
    </location>
</feature>
<accession>A0AAE1B1K5</accession>
<dbReference type="Pfam" id="PF00620">
    <property type="entry name" value="RhoGAP"/>
    <property type="match status" value="1"/>
</dbReference>
<dbReference type="InterPro" id="IPR039767">
    <property type="entry name" value="RALBP1"/>
</dbReference>
<dbReference type="GO" id="GO:0031267">
    <property type="term" value="F:small GTPase binding"/>
    <property type="evidence" value="ECO:0007669"/>
    <property type="project" value="InterPro"/>
</dbReference>